<proteinExistence type="predicted"/>
<feature type="region of interest" description="Disordered" evidence="1">
    <location>
        <begin position="1"/>
        <end position="23"/>
    </location>
</feature>
<organism evidence="2 3">
    <name type="scientific">Trichonephila clavata</name>
    <name type="common">Joro spider</name>
    <name type="synonym">Nephila clavata</name>
    <dbReference type="NCBI Taxonomy" id="2740835"/>
    <lineage>
        <taxon>Eukaryota</taxon>
        <taxon>Metazoa</taxon>
        <taxon>Ecdysozoa</taxon>
        <taxon>Arthropoda</taxon>
        <taxon>Chelicerata</taxon>
        <taxon>Arachnida</taxon>
        <taxon>Araneae</taxon>
        <taxon>Araneomorphae</taxon>
        <taxon>Entelegynae</taxon>
        <taxon>Araneoidea</taxon>
        <taxon>Nephilidae</taxon>
        <taxon>Trichonephila</taxon>
    </lineage>
</organism>
<dbReference type="AlphaFoldDB" id="A0A8X6M2G7"/>
<evidence type="ECO:0000313" key="3">
    <source>
        <dbReference type="Proteomes" id="UP000887116"/>
    </source>
</evidence>
<dbReference type="Proteomes" id="UP000887116">
    <property type="component" value="Unassembled WGS sequence"/>
</dbReference>
<gene>
    <name evidence="2" type="ORF">TNCT_599721</name>
</gene>
<comment type="caution">
    <text evidence="2">The sequence shown here is derived from an EMBL/GenBank/DDBJ whole genome shotgun (WGS) entry which is preliminary data.</text>
</comment>
<protein>
    <submittedName>
        <fullName evidence="2">Uncharacterized protein</fullName>
    </submittedName>
</protein>
<evidence type="ECO:0000313" key="2">
    <source>
        <dbReference type="EMBL" id="GFR31691.1"/>
    </source>
</evidence>
<dbReference type="EMBL" id="BMAO01019617">
    <property type="protein sequence ID" value="GFR31691.1"/>
    <property type="molecule type" value="Genomic_DNA"/>
</dbReference>
<keyword evidence="3" id="KW-1185">Reference proteome</keyword>
<accession>A0A8X6M2G7</accession>
<name>A0A8X6M2G7_TRICU</name>
<evidence type="ECO:0000256" key="1">
    <source>
        <dbReference type="SAM" id="MobiDB-lite"/>
    </source>
</evidence>
<reference evidence="2" key="1">
    <citation type="submission" date="2020-07" db="EMBL/GenBank/DDBJ databases">
        <title>Multicomponent nature underlies the extraordinary mechanical properties of spider dragline silk.</title>
        <authorList>
            <person name="Kono N."/>
            <person name="Nakamura H."/>
            <person name="Mori M."/>
            <person name="Yoshida Y."/>
            <person name="Ohtoshi R."/>
            <person name="Malay A.D."/>
            <person name="Moran D.A.P."/>
            <person name="Tomita M."/>
            <person name="Numata K."/>
            <person name="Arakawa K."/>
        </authorList>
    </citation>
    <scope>NUCLEOTIDE SEQUENCE</scope>
</reference>
<sequence>MASLLLGKRGGRSKSLLPRGGVGRRDVTSTWARVIKREGSTISKVVSGLSASRLTEYESNYLVAGCVSRKDIGITGDYSDEGSKDLKGRDDQAHCFCIGHAAFGCASSPENIPTPLAKRLVQSLPERPDTPLEMVDPSLLMTRAHVEVTSRLPTPPLRTQRDKSTQTYSPAWNLARDSWNDHPSCPIKDLPSNQRPLFNSPQLLFCLCPTQSSCVEIRYA</sequence>